<name>A0A0F9B0F2_9ZZZZ</name>
<dbReference type="Gene3D" id="3.40.50.300">
    <property type="entry name" value="P-loop containing nucleotide triphosphate hydrolases"/>
    <property type="match status" value="1"/>
</dbReference>
<comment type="caution">
    <text evidence="1">The sequence shown here is derived from an EMBL/GenBank/DDBJ whole genome shotgun (WGS) entry which is preliminary data.</text>
</comment>
<reference evidence="1" key="1">
    <citation type="journal article" date="2015" name="Nature">
        <title>Complex archaea that bridge the gap between prokaryotes and eukaryotes.</title>
        <authorList>
            <person name="Spang A."/>
            <person name="Saw J.H."/>
            <person name="Jorgensen S.L."/>
            <person name="Zaremba-Niedzwiedzka K."/>
            <person name="Martijn J."/>
            <person name="Lind A.E."/>
            <person name="van Eijk R."/>
            <person name="Schleper C."/>
            <person name="Guy L."/>
            <person name="Ettema T.J."/>
        </authorList>
    </citation>
    <scope>NUCLEOTIDE SEQUENCE</scope>
</reference>
<organism evidence="1">
    <name type="scientific">marine sediment metagenome</name>
    <dbReference type="NCBI Taxonomy" id="412755"/>
    <lineage>
        <taxon>unclassified sequences</taxon>
        <taxon>metagenomes</taxon>
        <taxon>ecological metagenomes</taxon>
    </lineage>
</organism>
<sequence>MPWEYHKDVIEALSLFPDLILFKARQLGWTWLLSGWGDWKITVNSAVKGLYLSQGEKEAWAMIAKTRYIHTNLPDFLRLKEKHAIKYNAVINKVGEVSSREISHSNTFRLRGDLIIVLSQNLAVLNQHIGFVLYPQHSDL</sequence>
<evidence type="ECO:0000313" key="1">
    <source>
        <dbReference type="EMBL" id="KKL15359.1"/>
    </source>
</evidence>
<gene>
    <name evidence="1" type="ORF">LCGC14_2506370</name>
</gene>
<protein>
    <submittedName>
        <fullName evidence="1">Uncharacterized protein</fullName>
    </submittedName>
</protein>
<dbReference type="AlphaFoldDB" id="A0A0F9B0F2"/>
<accession>A0A0F9B0F2</accession>
<dbReference type="InterPro" id="IPR027417">
    <property type="entry name" value="P-loop_NTPase"/>
</dbReference>
<proteinExistence type="predicted"/>
<dbReference type="EMBL" id="LAZR01040090">
    <property type="protein sequence ID" value="KKL15359.1"/>
    <property type="molecule type" value="Genomic_DNA"/>
</dbReference>